<evidence type="ECO:0000256" key="4">
    <source>
        <dbReference type="ARBA" id="ARBA00022475"/>
    </source>
</evidence>
<feature type="transmembrane region" description="Helical" evidence="13">
    <location>
        <begin position="366"/>
        <end position="384"/>
    </location>
</feature>
<evidence type="ECO:0000256" key="1">
    <source>
        <dbReference type="ARBA" id="ARBA00004429"/>
    </source>
</evidence>
<proteinExistence type="inferred from homology"/>
<evidence type="ECO:0000256" key="9">
    <source>
        <dbReference type="ARBA" id="ARBA00034237"/>
    </source>
</evidence>
<dbReference type="AlphaFoldDB" id="G9ZH45"/>
<dbReference type="InterPro" id="IPR004668">
    <property type="entry name" value="Anaer_Dcu_memb_transpt"/>
</dbReference>
<evidence type="ECO:0000313" key="14">
    <source>
        <dbReference type="EMBL" id="EHM52797.1"/>
    </source>
</evidence>
<protein>
    <recommendedName>
        <fullName evidence="12">C4-dicarboxylate transporter</fullName>
    </recommendedName>
</protein>
<feature type="transmembrane region" description="Helical" evidence="13">
    <location>
        <begin position="326"/>
        <end position="346"/>
    </location>
</feature>
<dbReference type="STRING" id="797473.HMPREF9080_02102"/>
<keyword evidence="8 12" id="KW-0472">Membrane</keyword>
<dbReference type="Proteomes" id="UP000004750">
    <property type="component" value="Unassembled WGS sequence"/>
</dbReference>
<dbReference type="GO" id="GO:0015556">
    <property type="term" value="F:C4-dicarboxylate transmembrane transporter activity"/>
    <property type="evidence" value="ECO:0007669"/>
    <property type="project" value="InterPro"/>
</dbReference>
<evidence type="ECO:0000256" key="13">
    <source>
        <dbReference type="SAM" id="Phobius"/>
    </source>
</evidence>
<comment type="caution">
    <text evidence="14">The sequence shown here is derived from an EMBL/GenBank/DDBJ whole genome shotgun (WGS) entry which is preliminary data.</text>
</comment>
<feature type="transmembrane region" description="Helical" evidence="13">
    <location>
        <begin position="391"/>
        <end position="417"/>
    </location>
</feature>
<feature type="transmembrane region" description="Helical" evidence="13">
    <location>
        <begin position="115"/>
        <end position="135"/>
    </location>
</feature>
<dbReference type="PANTHER" id="PTHR36106:SF3">
    <property type="entry name" value="ANAEROBIC C4-DICARBOXYLATE TRANSPORTER DCUB"/>
    <property type="match status" value="1"/>
</dbReference>
<evidence type="ECO:0000256" key="3">
    <source>
        <dbReference type="ARBA" id="ARBA00022448"/>
    </source>
</evidence>
<dbReference type="NCBIfam" id="NF009136">
    <property type="entry name" value="PRK12489.1"/>
    <property type="match status" value="1"/>
</dbReference>
<evidence type="ECO:0000256" key="8">
    <source>
        <dbReference type="ARBA" id="ARBA00023136"/>
    </source>
</evidence>
<dbReference type="NCBIfam" id="TIGR00770">
    <property type="entry name" value="Dcu"/>
    <property type="match status" value="1"/>
</dbReference>
<dbReference type="PANTHER" id="PTHR36106">
    <property type="entry name" value="ANAEROBIC C4-DICARBOXYLATE TRANSPORTER DCUB"/>
    <property type="match status" value="1"/>
</dbReference>
<keyword evidence="3 12" id="KW-0813">Transport</keyword>
<dbReference type="HOGENOM" id="CLU_036056_1_1_6"/>
<comment type="subcellular location">
    <subcellularLocation>
        <location evidence="1 12">Cell inner membrane</location>
        <topology evidence="1 12">Multi-pass membrane protein</topology>
    </subcellularLocation>
</comment>
<sequence length="475" mass="51372">MARRIISALFFIIHQEAIMSFFLEHALVFEFVMLIGFLYAGSRFGGIGLGVVSGIGLLFEVLVLRMPPGKPPVEVMLVILAVVTCASVLEAAGGLKYMLQVAEKILRKNPKRVTILGPIVTWAMTVMLGTGHAVYSIMPIIGDIALKNNIRPERPMAAASVASQLAITASPVSAVVALYLDDITKIHFFEGVSLIQIVTVTITATFCGTIALSLYSLRRGKELQDDPEYQRRMQDPEWRERIQNTTSTTLNEQLPPAARNSVLLFILALICIVFVAMYKPIRTVVGPEGKPLLISMGVMIQMLMLAFGGVILLATRTSVSKVPNGVVFKSGMVATVAIFGIAWMSDTYFNYALPVFKESVTEMVKNAPWTFAFALFAVSVLINSQAATAKILLPVGIGLGIPAPTLIGLMPATYAYFFIPNYPSDIATINFDVTGTTKIGKWYFNHSFMAPGLVGVVTACLVGLALAKTLIVPGA</sequence>
<name>G9ZH45_9GAMM</name>
<evidence type="ECO:0000256" key="2">
    <source>
        <dbReference type="ARBA" id="ARBA00006413"/>
    </source>
</evidence>
<dbReference type="PIRSF" id="PIRSF004539">
    <property type="entry name" value="C4-dicrbxl_trns"/>
    <property type="match status" value="1"/>
</dbReference>
<keyword evidence="6 13" id="KW-0812">Transmembrane</keyword>
<reference evidence="14 15" key="1">
    <citation type="submission" date="2011-08" db="EMBL/GenBank/DDBJ databases">
        <authorList>
            <person name="Weinstock G."/>
            <person name="Sodergren E."/>
            <person name="Clifton S."/>
            <person name="Fulton L."/>
            <person name="Fulton B."/>
            <person name="Courtney L."/>
            <person name="Fronick C."/>
            <person name="Harrison M."/>
            <person name="Strong C."/>
            <person name="Farmer C."/>
            <person name="Delahaunty K."/>
            <person name="Markovic C."/>
            <person name="Hall O."/>
            <person name="Minx P."/>
            <person name="Tomlinson C."/>
            <person name="Mitreva M."/>
            <person name="Hou S."/>
            <person name="Chen J."/>
            <person name="Wollam A."/>
            <person name="Pepin K.H."/>
            <person name="Johnson M."/>
            <person name="Bhonagiri V."/>
            <person name="Zhang X."/>
            <person name="Suruliraj S."/>
            <person name="Warren W."/>
            <person name="Chinwalla A."/>
            <person name="Mardis E.R."/>
            <person name="Wilson R.K."/>
        </authorList>
    </citation>
    <scope>NUCLEOTIDE SEQUENCE [LARGE SCALE GENOMIC DNA]</scope>
    <source>
        <strain evidence="14 15">F0432</strain>
    </source>
</reference>
<evidence type="ECO:0000256" key="5">
    <source>
        <dbReference type="ARBA" id="ARBA00022519"/>
    </source>
</evidence>
<feature type="transmembrane region" description="Helical" evidence="13">
    <location>
        <begin position="293"/>
        <end position="314"/>
    </location>
</feature>
<keyword evidence="5 12" id="KW-0997">Cell inner membrane</keyword>
<comment type="catalytic activity">
    <reaction evidence="10">
        <text>(S)-malate(in) + succinate(out) = (S)-malate(out) + succinate(in)</text>
        <dbReference type="Rhea" id="RHEA:29327"/>
        <dbReference type="ChEBI" id="CHEBI:15589"/>
        <dbReference type="ChEBI" id="CHEBI:30031"/>
    </reaction>
    <physiologicalReaction direction="right-to-left" evidence="10">
        <dbReference type="Rhea" id="RHEA:29329"/>
    </physiologicalReaction>
</comment>
<evidence type="ECO:0000313" key="15">
    <source>
        <dbReference type="Proteomes" id="UP000004750"/>
    </source>
</evidence>
<feature type="transmembrane region" description="Helical" evidence="13">
    <location>
        <begin position="21"/>
        <end position="40"/>
    </location>
</feature>
<feature type="transmembrane region" description="Helical" evidence="13">
    <location>
        <begin position="156"/>
        <end position="180"/>
    </location>
</feature>
<evidence type="ECO:0000256" key="6">
    <source>
        <dbReference type="ARBA" id="ARBA00022692"/>
    </source>
</evidence>
<comment type="catalytic activity">
    <reaction evidence="11">
        <text>fumarate(in) + succinate(out) = fumarate(out) + succinate(in)</text>
        <dbReference type="Rhea" id="RHEA:29323"/>
        <dbReference type="ChEBI" id="CHEBI:29806"/>
        <dbReference type="ChEBI" id="CHEBI:30031"/>
    </reaction>
    <physiologicalReaction direction="right-to-left" evidence="11">
        <dbReference type="Rhea" id="RHEA:29325"/>
    </physiologicalReaction>
</comment>
<feature type="transmembrane region" description="Helical" evidence="13">
    <location>
        <begin position="192"/>
        <end position="215"/>
    </location>
</feature>
<feature type="transmembrane region" description="Helical" evidence="13">
    <location>
        <begin position="448"/>
        <end position="467"/>
    </location>
</feature>
<dbReference type="Pfam" id="PF03605">
    <property type="entry name" value="DcuA_DcuB"/>
    <property type="match status" value="1"/>
</dbReference>
<organism evidence="14 15">
    <name type="scientific">Cardiobacterium valvarum F0432</name>
    <dbReference type="NCBI Taxonomy" id="797473"/>
    <lineage>
        <taxon>Bacteria</taxon>
        <taxon>Pseudomonadati</taxon>
        <taxon>Pseudomonadota</taxon>
        <taxon>Gammaproteobacteria</taxon>
        <taxon>Cardiobacteriales</taxon>
        <taxon>Cardiobacteriaceae</taxon>
        <taxon>Cardiobacterium</taxon>
    </lineage>
</organism>
<dbReference type="PATRIC" id="fig|797473.3.peg.1718"/>
<evidence type="ECO:0000256" key="7">
    <source>
        <dbReference type="ARBA" id="ARBA00022989"/>
    </source>
</evidence>
<feature type="transmembrane region" description="Helical" evidence="13">
    <location>
        <begin position="262"/>
        <end position="281"/>
    </location>
</feature>
<comment type="similarity">
    <text evidence="2 12">Belongs to the DcuA/DcuB transporter (TC 2.A.13.1) family.</text>
</comment>
<dbReference type="EMBL" id="AGCM01000121">
    <property type="protein sequence ID" value="EHM52797.1"/>
    <property type="molecule type" value="Genomic_DNA"/>
</dbReference>
<feature type="transmembrane region" description="Helical" evidence="13">
    <location>
        <begin position="75"/>
        <end position="95"/>
    </location>
</feature>
<evidence type="ECO:0000256" key="10">
    <source>
        <dbReference type="ARBA" id="ARBA00034284"/>
    </source>
</evidence>
<evidence type="ECO:0000256" key="12">
    <source>
        <dbReference type="PIRNR" id="PIRNR004539"/>
    </source>
</evidence>
<dbReference type="NCBIfam" id="NF006927">
    <property type="entry name" value="PRK09412.1"/>
    <property type="match status" value="1"/>
</dbReference>
<dbReference type="GO" id="GO:0005886">
    <property type="term" value="C:plasma membrane"/>
    <property type="evidence" value="ECO:0007669"/>
    <property type="project" value="UniProtKB-SubCell"/>
</dbReference>
<evidence type="ECO:0000256" key="11">
    <source>
        <dbReference type="ARBA" id="ARBA00034287"/>
    </source>
</evidence>
<keyword evidence="7 13" id="KW-1133">Transmembrane helix</keyword>
<feature type="transmembrane region" description="Helical" evidence="13">
    <location>
        <begin position="46"/>
        <end position="63"/>
    </location>
</feature>
<accession>G9ZH45</accession>
<gene>
    <name evidence="14" type="ORF">HMPREF9080_02102</name>
</gene>
<comment type="function">
    <text evidence="12">Responsible for the transport of C4-dicarboxylates.</text>
</comment>
<keyword evidence="4 12" id="KW-1003">Cell membrane</keyword>
<comment type="catalytic activity">
    <reaction evidence="9">
        <text>L-aspartate(in) + succinate(out) = L-aspartate(out) + succinate(in)</text>
        <dbReference type="Rhea" id="RHEA:29343"/>
        <dbReference type="ChEBI" id="CHEBI:29991"/>
        <dbReference type="ChEBI" id="CHEBI:30031"/>
    </reaction>
    <physiologicalReaction direction="right-to-left" evidence="9">
        <dbReference type="Rhea" id="RHEA:29345"/>
    </physiologicalReaction>
</comment>